<protein>
    <submittedName>
        <fullName evidence="1">Uncharacterized protein</fullName>
    </submittedName>
</protein>
<gene>
    <name evidence="1" type="ORF">EK21DRAFT_105819</name>
</gene>
<evidence type="ECO:0000313" key="2">
    <source>
        <dbReference type="Proteomes" id="UP000799777"/>
    </source>
</evidence>
<organism evidence="1 2">
    <name type="scientific">Setomelanomma holmii</name>
    <dbReference type="NCBI Taxonomy" id="210430"/>
    <lineage>
        <taxon>Eukaryota</taxon>
        <taxon>Fungi</taxon>
        <taxon>Dikarya</taxon>
        <taxon>Ascomycota</taxon>
        <taxon>Pezizomycotina</taxon>
        <taxon>Dothideomycetes</taxon>
        <taxon>Pleosporomycetidae</taxon>
        <taxon>Pleosporales</taxon>
        <taxon>Pleosporineae</taxon>
        <taxon>Phaeosphaeriaceae</taxon>
        <taxon>Setomelanomma</taxon>
    </lineage>
</organism>
<evidence type="ECO:0000313" key="1">
    <source>
        <dbReference type="EMBL" id="KAF2036499.1"/>
    </source>
</evidence>
<name>A0A9P4HLL2_9PLEO</name>
<sequence>MLSYARTYSQRFSKAPLHKTVNNQVWHCSPGAERAQYIEALYHRENDAQTQNSTLATSKYGTLEDDDILNWVMQRGSYGLLDCHDPTGPTHGGIRLLMLERKLYQPVSFDIKVDTFLAIQSHFNLPEDALYALSNEGGISMHNLDVNEITGAP</sequence>
<dbReference type="EMBL" id="ML978154">
    <property type="protein sequence ID" value="KAF2036499.1"/>
    <property type="molecule type" value="Genomic_DNA"/>
</dbReference>
<dbReference type="AlphaFoldDB" id="A0A9P4HLL2"/>
<proteinExistence type="predicted"/>
<keyword evidence="2" id="KW-1185">Reference proteome</keyword>
<accession>A0A9P4HLL2</accession>
<comment type="caution">
    <text evidence="1">The sequence shown here is derived from an EMBL/GenBank/DDBJ whole genome shotgun (WGS) entry which is preliminary data.</text>
</comment>
<reference evidence="1" key="1">
    <citation type="journal article" date="2020" name="Stud. Mycol.">
        <title>101 Dothideomycetes genomes: a test case for predicting lifestyles and emergence of pathogens.</title>
        <authorList>
            <person name="Haridas S."/>
            <person name="Albert R."/>
            <person name="Binder M."/>
            <person name="Bloem J."/>
            <person name="Labutti K."/>
            <person name="Salamov A."/>
            <person name="Andreopoulos B."/>
            <person name="Baker S."/>
            <person name="Barry K."/>
            <person name="Bills G."/>
            <person name="Bluhm B."/>
            <person name="Cannon C."/>
            <person name="Castanera R."/>
            <person name="Culley D."/>
            <person name="Daum C."/>
            <person name="Ezra D."/>
            <person name="Gonzalez J."/>
            <person name="Henrissat B."/>
            <person name="Kuo A."/>
            <person name="Liang C."/>
            <person name="Lipzen A."/>
            <person name="Lutzoni F."/>
            <person name="Magnuson J."/>
            <person name="Mondo S."/>
            <person name="Nolan M."/>
            <person name="Ohm R."/>
            <person name="Pangilinan J."/>
            <person name="Park H.-J."/>
            <person name="Ramirez L."/>
            <person name="Alfaro M."/>
            <person name="Sun H."/>
            <person name="Tritt A."/>
            <person name="Yoshinaga Y."/>
            <person name="Zwiers L.-H."/>
            <person name="Turgeon B."/>
            <person name="Goodwin S."/>
            <person name="Spatafora J."/>
            <person name="Crous P."/>
            <person name="Grigoriev I."/>
        </authorList>
    </citation>
    <scope>NUCLEOTIDE SEQUENCE</scope>
    <source>
        <strain evidence="1">CBS 110217</strain>
    </source>
</reference>
<dbReference type="Proteomes" id="UP000799777">
    <property type="component" value="Unassembled WGS sequence"/>
</dbReference>